<dbReference type="SUPFAM" id="SSF103506">
    <property type="entry name" value="Mitochondrial carrier"/>
    <property type="match status" value="1"/>
</dbReference>
<gene>
    <name evidence="6" type="ORF">AK812_SmicGene17679</name>
</gene>
<dbReference type="InterPro" id="IPR018108">
    <property type="entry name" value="MCP_transmembrane"/>
</dbReference>
<proteinExistence type="inferred from homology"/>
<reference evidence="6 7" key="1">
    <citation type="submission" date="2016-02" db="EMBL/GenBank/DDBJ databases">
        <title>Genome analysis of coral dinoflagellate symbionts highlights evolutionary adaptations to a symbiotic lifestyle.</title>
        <authorList>
            <person name="Aranda M."/>
            <person name="Li Y."/>
            <person name="Liew Y.J."/>
            <person name="Baumgarten S."/>
            <person name="Simakov O."/>
            <person name="Wilson M."/>
            <person name="Piel J."/>
            <person name="Ashoor H."/>
            <person name="Bougouffa S."/>
            <person name="Bajic V.B."/>
            <person name="Ryu T."/>
            <person name="Ravasi T."/>
            <person name="Bayer T."/>
            <person name="Micklem G."/>
            <person name="Kim H."/>
            <person name="Bhak J."/>
            <person name="Lajeunesse T.C."/>
            <person name="Voolstra C.R."/>
        </authorList>
    </citation>
    <scope>NUCLEOTIDE SEQUENCE [LARGE SCALE GENOMIC DNA]</scope>
    <source>
        <strain evidence="6 7">CCMP2467</strain>
    </source>
</reference>
<evidence type="ECO:0000256" key="1">
    <source>
        <dbReference type="ARBA" id="ARBA00004141"/>
    </source>
</evidence>
<keyword evidence="7" id="KW-1185">Reference proteome</keyword>
<evidence type="ECO:0000256" key="2">
    <source>
        <dbReference type="ARBA" id="ARBA00022692"/>
    </source>
</evidence>
<accession>A0A1Q9DX52</accession>
<comment type="caution">
    <text evidence="6">The sequence shown here is derived from an EMBL/GenBank/DDBJ whole genome shotgun (WGS) entry which is preliminary data.</text>
</comment>
<keyword evidence="3 4" id="KW-0472">Membrane</keyword>
<dbReference type="Proteomes" id="UP000186817">
    <property type="component" value="Unassembled WGS sequence"/>
</dbReference>
<evidence type="ECO:0000313" key="7">
    <source>
        <dbReference type="Proteomes" id="UP000186817"/>
    </source>
</evidence>
<dbReference type="Gene3D" id="1.50.40.10">
    <property type="entry name" value="Mitochondrial carrier domain"/>
    <property type="match status" value="1"/>
</dbReference>
<evidence type="ECO:0000256" key="5">
    <source>
        <dbReference type="RuleBase" id="RU000488"/>
    </source>
</evidence>
<feature type="repeat" description="Solcar" evidence="4">
    <location>
        <begin position="11"/>
        <end position="85"/>
    </location>
</feature>
<keyword evidence="2 4" id="KW-0812">Transmembrane</keyword>
<name>A0A1Q9DX52_SYMMI</name>
<comment type="similarity">
    <text evidence="5">Belongs to the mitochondrial carrier (TC 2.A.29) family.</text>
</comment>
<dbReference type="Pfam" id="PF00153">
    <property type="entry name" value="Mito_carr"/>
    <property type="match status" value="1"/>
</dbReference>
<keyword evidence="5" id="KW-0813">Transport</keyword>
<dbReference type="GO" id="GO:0016020">
    <property type="term" value="C:membrane"/>
    <property type="evidence" value="ECO:0007669"/>
    <property type="project" value="UniProtKB-SubCell"/>
</dbReference>
<protein>
    <submittedName>
        <fullName evidence="6">Uncharacterized protein</fullName>
    </submittedName>
</protein>
<dbReference type="OrthoDB" id="434783at2759"/>
<sequence length="104" mass="12186">MSQTRYANCEQKSVTKDLASMSDAELRQLFCLTRNLTYQVYVQCMRGLYKEKGIGALYFGLVPKLLQTVSHAALMFAFYEKIHWAIRRLSRRGASQLRRMKRLM</sequence>
<comment type="subcellular location">
    <subcellularLocation>
        <location evidence="1">Membrane</location>
        <topology evidence="1">Multi-pass membrane protein</topology>
    </subcellularLocation>
</comment>
<evidence type="ECO:0000313" key="6">
    <source>
        <dbReference type="EMBL" id="OLP99741.1"/>
    </source>
</evidence>
<dbReference type="PROSITE" id="PS50920">
    <property type="entry name" value="SOLCAR"/>
    <property type="match status" value="1"/>
</dbReference>
<dbReference type="EMBL" id="LSRX01000351">
    <property type="protein sequence ID" value="OLP99741.1"/>
    <property type="molecule type" value="Genomic_DNA"/>
</dbReference>
<dbReference type="InterPro" id="IPR023395">
    <property type="entry name" value="MCP_dom_sf"/>
</dbReference>
<evidence type="ECO:0000256" key="4">
    <source>
        <dbReference type="PROSITE-ProRule" id="PRU00282"/>
    </source>
</evidence>
<organism evidence="6 7">
    <name type="scientific">Symbiodinium microadriaticum</name>
    <name type="common">Dinoflagellate</name>
    <name type="synonym">Zooxanthella microadriatica</name>
    <dbReference type="NCBI Taxonomy" id="2951"/>
    <lineage>
        <taxon>Eukaryota</taxon>
        <taxon>Sar</taxon>
        <taxon>Alveolata</taxon>
        <taxon>Dinophyceae</taxon>
        <taxon>Suessiales</taxon>
        <taxon>Symbiodiniaceae</taxon>
        <taxon>Symbiodinium</taxon>
    </lineage>
</organism>
<evidence type="ECO:0000256" key="3">
    <source>
        <dbReference type="ARBA" id="ARBA00023136"/>
    </source>
</evidence>
<dbReference type="AlphaFoldDB" id="A0A1Q9DX52"/>